<evidence type="ECO:0000256" key="3">
    <source>
        <dbReference type="ARBA" id="ARBA00022679"/>
    </source>
</evidence>
<dbReference type="RefSeq" id="XP_007740175.1">
    <property type="nucleotide sequence ID" value="XM_007741985.1"/>
</dbReference>
<proteinExistence type="inferred from homology"/>
<dbReference type="HOGENOM" id="CLU_037431_2_2_1"/>
<dbReference type="SFLD" id="SFLDG01162">
    <property type="entry name" value="I"/>
    <property type="match status" value="1"/>
</dbReference>
<accession>W9X387</accession>
<dbReference type="SFLD" id="SFLDS00036">
    <property type="entry name" value="Aromatic_Prenyltransferase"/>
    <property type="match status" value="1"/>
</dbReference>
<dbReference type="PANTHER" id="PTHR40627:SF4">
    <property type="entry name" value="PRENYLTRANSFERASE ASQH1-RELATED"/>
    <property type="match status" value="1"/>
</dbReference>
<keyword evidence="3" id="KW-0808">Transferase</keyword>
<dbReference type="Proteomes" id="UP000019471">
    <property type="component" value="Unassembled WGS sequence"/>
</dbReference>
<comment type="caution">
    <text evidence="4">The sequence shown here is derived from an EMBL/GenBank/DDBJ whole genome shotgun (WGS) entry which is preliminary data.</text>
</comment>
<dbReference type="eggNOG" id="ENOG502S2XP">
    <property type="taxonomic scope" value="Eukaryota"/>
</dbReference>
<comment type="pathway">
    <text evidence="1">Secondary metabolite biosynthesis.</text>
</comment>
<evidence type="ECO:0000256" key="2">
    <source>
        <dbReference type="ARBA" id="ARBA00010209"/>
    </source>
</evidence>
<dbReference type="InterPro" id="IPR017795">
    <property type="entry name" value="ABBA_NscD-like"/>
</dbReference>
<organism evidence="4 5">
    <name type="scientific">Cladophialophora psammophila CBS 110553</name>
    <dbReference type="NCBI Taxonomy" id="1182543"/>
    <lineage>
        <taxon>Eukaryota</taxon>
        <taxon>Fungi</taxon>
        <taxon>Dikarya</taxon>
        <taxon>Ascomycota</taxon>
        <taxon>Pezizomycotina</taxon>
        <taxon>Eurotiomycetes</taxon>
        <taxon>Chaetothyriomycetidae</taxon>
        <taxon>Chaetothyriales</taxon>
        <taxon>Herpotrichiellaceae</taxon>
        <taxon>Cladophialophora</taxon>
    </lineage>
</organism>
<dbReference type="PANTHER" id="PTHR40627">
    <property type="entry name" value="INDOLE PRENYLTRANSFERASE TDIB-RELATED"/>
    <property type="match status" value="1"/>
</dbReference>
<evidence type="ECO:0000313" key="5">
    <source>
        <dbReference type="Proteomes" id="UP000019471"/>
    </source>
</evidence>
<sequence>MVSVLLSPTTVPLPGVEVVKKSVEETKPNGTATDANYWWNTSGADLSRMLQEAMYPDDVRRHFLDWYRDNICPMLGGRPQSDSPKCAIGWDGNPLEFSFELKGSIKKQAVRFVVDLSQLRPQDSNNLLSPENTQKLVDVLSKEQHGFDDQWYNTLKEWFVYDHLPIDEQRALIKKAGQSSPVIVGFDIGRKLEAASQLPVMGKVYFLPCFRAAAQDVTHWQAVSAAIYHLPNVHSYPNVLKSCQMITDYLSDKPEPWRMGTRWLATDLISPAKARLKVYNRCFATDFDSIWDYYTLGGRIPNLDGDKDKFRDLMDCLSGVSYEESRSKDEMNMKRFSSMTKKLTAVYFALSADHPYPVPKLCLYPSNFAPNDQIIARGLDTWLAKHGWDDDGKSIEKQVKSSFTHRALDERTGIFTFIGIGPKGDPAKSQLTIQAYVTPELYIQPRY</sequence>
<dbReference type="GO" id="GO:0016765">
    <property type="term" value="F:transferase activity, transferring alkyl or aryl (other than methyl) groups"/>
    <property type="evidence" value="ECO:0007669"/>
    <property type="project" value="InterPro"/>
</dbReference>
<gene>
    <name evidence="4" type="ORF">A1O5_01366</name>
</gene>
<dbReference type="OrthoDB" id="3354387at2759"/>
<comment type="similarity">
    <text evidence="2">Belongs to the tryptophan dimethylallyltransferase family.</text>
</comment>
<reference evidence="4 5" key="1">
    <citation type="submission" date="2013-03" db="EMBL/GenBank/DDBJ databases">
        <title>The Genome Sequence of Cladophialophora psammophila CBS 110553.</title>
        <authorList>
            <consortium name="The Broad Institute Genomics Platform"/>
            <person name="Cuomo C."/>
            <person name="de Hoog S."/>
            <person name="Gorbushina A."/>
            <person name="Walker B."/>
            <person name="Young S.K."/>
            <person name="Zeng Q."/>
            <person name="Gargeya S."/>
            <person name="Fitzgerald M."/>
            <person name="Haas B."/>
            <person name="Abouelleil A."/>
            <person name="Allen A.W."/>
            <person name="Alvarado L."/>
            <person name="Arachchi H.M."/>
            <person name="Berlin A.M."/>
            <person name="Chapman S.B."/>
            <person name="Gainer-Dewar J."/>
            <person name="Goldberg J."/>
            <person name="Griggs A."/>
            <person name="Gujja S."/>
            <person name="Hansen M."/>
            <person name="Howarth C."/>
            <person name="Imamovic A."/>
            <person name="Ireland A."/>
            <person name="Larimer J."/>
            <person name="McCowan C."/>
            <person name="Murphy C."/>
            <person name="Pearson M."/>
            <person name="Poon T.W."/>
            <person name="Priest M."/>
            <person name="Roberts A."/>
            <person name="Saif S."/>
            <person name="Shea T."/>
            <person name="Sisk P."/>
            <person name="Sykes S."/>
            <person name="Wortman J."/>
            <person name="Nusbaum C."/>
            <person name="Birren B."/>
        </authorList>
    </citation>
    <scope>NUCLEOTIDE SEQUENCE [LARGE SCALE GENOMIC DNA]</scope>
    <source>
        <strain evidence="4 5">CBS 110553</strain>
    </source>
</reference>
<dbReference type="Pfam" id="PF11991">
    <property type="entry name" value="Trp_DMAT"/>
    <property type="match status" value="1"/>
</dbReference>
<evidence type="ECO:0000313" key="4">
    <source>
        <dbReference type="EMBL" id="EXJ74673.1"/>
    </source>
</evidence>
<protein>
    <recommendedName>
        <fullName evidence="6">Aromatic prenyltransferase</fullName>
    </recommendedName>
</protein>
<dbReference type="GeneID" id="19186102"/>
<name>W9X387_9EURO</name>
<dbReference type="AlphaFoldDB" id="W9X387"/>
<dbReference type="InterPro" id="IPR033964">
    <property type="entry name" value="ABBA"/>
</dbReference>
<dbReference type="EMBL" id="AMGX01000002">
    <property type="protein sequence ID" value="EXJ74673.1"/>
    <property type="molecule type" value="Genomic_DNA"/>
</dbReference>
<dbReference type="NCBIfam" id="TIGR03429">
    <property type="entry name" value="arom_pren_DMATS"/>
    <property type="match status" value="1"/>
</dbReference>
<keyword evidence="5" id="KW-1185">Reference proteome</keyword>
<dbReference type="CDD" id="cd13929">
    <property type="entry name" value="PT-DMATS_CymD"/>
    <property type="match status" value="1"/>
</dbReference>
<dbReference type="GO" id="GO:0009820">
    <property type="term" value="P:alkaloid metabolic process"/>
    <property type="evidence" value="ECO:0007669"/>
    <property type="project" value="InterPro"/>
</dbReference>
<evidence type="ECO:0000256" key="1">
    <source>
        <dbReference type="ARBA" id="ARBA00005179"/>
    </source>
</evidence>
<evidence type="ECO:0008006" key="6">
    <source>
        <dbReference type="Google" id="ProtNLM"/>
    </source>
</evidence>